<evidence type="ECO:0000313" key="1">
    <source>
        <dbReference type="EMBL" id="NDY43397.1"/>
    </source>
</evidence>
<sequence>MIGLPDIVQAVEAALAPHWRVASWELGRTRTVSRKMNVIPLFLRLEPAA</sequence>
<comment type="caution">
    <text evidence="1">The sequence shown here is derived from an EMBL/GenBank/DDBJ whole genome shotgun (WGS) entry which is preliminary data.</text>
</comment>
<accession>A0A6N9TVE4</accession>
<dbReference type="RefSeq" id="WP_163299557.1">
    <property type="nucleotide sequence ID" value="NZ_JAAGRR010000163.1"/>
</dbReference>
<gene>
    <name evidence="1" type="ORF">G3N55_11165</name>
</gene>
<keyword evidence="2" id="KW-1185">Reference proteome</keyword>
<reference evidence="1 2" key="1">
    <citation type="submission" date="2020-02" db="EMBL/GenBank/DDBJ databases">
        <title>Comparative genomics of sulfur disproportionating microorganisms.</title>
        <authorList>
            <person name="Ward L.M."/>
            <person name="Bertran E."/>
            <person name="Johnston D.T."/>
        </authorList>
    </citation>
    <scope>NUCLEOTIDE SEQUENCE [LARGE SCALE GENOMIC DNA]</scope>
    <source>
        <strain evidence="1 2">DSM 100025</strain>
    </source>
</reference>
<dbReference type="EMBL" id="JAAGRR010000163">
    <property type="protein sequence ID" value="NDY43397.1"/>
    <property type="molecule type" value="Genomic_DNA"/>
</dbReference>
<dbReference type="Proteomes" id="UP000469346">
    <property type="component" value="Unassembled WGS sequence"/>
</dbReference>
<name>A0A6N9TVE4_DISTH</name>
<proteinExistence type="predicted"/>
<organism evidence="1 2">
    <name type="scientific">Dissulfurirhabdus thermomarina</name>
    <dbReference type="NCBI Taxonomy" id="1765737"/>
    <lineage>
        <taxon>Bacteria</taxon>
        <taxon>Deltaproteobacteria</taxon>
        <taxon>Dissulfurirhabdaceae</taxon>
        <taxon>Dissulfurirhabdus</taxon>
    </lineage>
</organism>
<dbReference type="AlphaFoldDB" id="A0A6N9TVE4"/>
<protein>
    <submittedName>
        <fullName evidence="1">Uncharacterized protein</fullName>
    </submittedName>
</protein>
<evidence type="ECO:0000313" key="2">
    <source>
        <dbReference type="Proteomes" id="UP000469346"/>
    </source>
</evidence>